<accession>A0ACB8WGX0</accession>
<evidence type="ECO:0000313" key="2">
    <source>
        <dbReference type="Proteomes" id="UP000831701"/>
    </source>
</evidence>
<protein>
    <submittedName>
        <fullName evidence="1">Uncharacterized protein</fullName>
    </submittedName>
</protein>
<organism evidence="1 2">
    <name type="scientific">Scortum barcoo</name>
    <name type="common">barcoo grunter</name>
    <dbReference type="NCBI Taxonomy" id="214431"/>
    <lineage>
        <taxon>Eukaryota</taxon>
        <taxon>Metazoa</taxon>
        <taxon>Chordata</taxon>
        <taxon>Craniata</taxon>
        <taxon>Vertebrata</taxon>
        <taxon>Euteleostomi</taxon>
        <taxon>Actinopterygii</taxon>
        <taxon>Neopterygii</taxon>
        <taxon>Teleostei</taxon>
        <taxon>Neoteleostei</taxon>
        <taxon>Acanthomorphata</taxon>
        <taxon>Eupercaria</taxon>
        <taxon>Centrarchiformes</taxon>
        <taxon>Terapontoidei</taxon>
        <taxon>Terapontidae</taxon>
        <taxon>Scortum</taxon>
    </lineage>
</organism>
<dbReference type="Proteomes" id="UP000831701">
    <property type="component" value="Chromosome 10"/>
</dbReference>
<sequence>MRQKRFCKPPQGRRLFLKVSKVVLRNGDHTLETYAILDDGSEGTLLLHSAAQQLGLQGQPENLHLWTVRQELQMLHGAAVSFTISSANCPKQVFNIKGAFTAQQLGLGQHTYPAKALRRKFRHLRDSIHPLFLVGLEHPHLKTPVEPVRGGSLGVPVAVRTHIGWTLQGPIHGFKHYLMEQPCLYTSYGAPSADIYQQVERLWQMDVLPWQSEKAGMRSCQDQEALQWLDAKTQRVEVDEKRSDSAEKWISEGQPDQRELALGLKWHCLNDTLSYKTRALRADKTTMRSIYKVLASQYDPMEFLVPYTTRAKILVQRLWDNKRDWDDPALPEHLMHAWKEWEDELSPAKHNPG</sequence>
<name>A0ACB8WGX0_9TELE</name>
<gene>
    <name evidence="1" type="ORF">L3Q82_009592</name>
</gene>
<reference evidence="1" key="1">
    <citation type="submission" date="2022-04" db="EMBL/GenBank/DDBJ databases">
        <title>Jade perch genome.</title>
        <authorList>
            <person name="Chao B."/>
        </authorList>
    </citation>
    <scope>NUCLEOTIDE SEQUENCE</scope>
    <source>
        <strain evidence="1">CB-2022</strain>
    </source>
</reference>
<dbReference type="EMBL" id="CM041540">
    <property type="protein sequence ID" value="KAI3366945.1"/>
    <property type="molecule type" value="Genomic_DNA"/>
</dbReference>
<keyword evidence="2" id="KW-1185">Reference proteome</keyword>
<evidence type="ECO:0000313" key="1">
    <source>
        <dbReference type="EMBL" id="KAI3366945.1"/>
    </source>
</evidence>
<comment type="caution">
    <text evidence="1">The sequence shown here is derived from an EMBL/GenBank/DDBJ whole genome shotgun (WGS) entry which is preliminary data.</text>
</comment>
<proteinExistence type="predicted"/>